<dbReference type="AlphaFoldDB" id="A0A072U4E9"/>
<reference evidence="3" key="3">
    <citation type="submission" date="2015-04" db="UniProtKB">
        <authorList>
            <consortium name="EnsemblPlants"/>
        </authorList>
    </citation>
    <scope>IDENTIFICATION</scope>
    <source>
        <strain evidence="3">cv. Jemalong A17</strain>
    </source>
</reference>
<evidence type="ECO:0000313" key="2">
    <source>
        <dbReference type="EMBL" id="KEH23998.1"/>
    </source>
</evidence>
<feature type="coiled-coil region" evidence="1">
    <location>
        <begin position="34"/>
        <end position="68"/>
    </location>
</feature>
<name>A0A072U4E9_MEDTR</name>
<dbReference type="EnsemblPlants" id="KEH23998">
    <property type="protein sequence ID" value="KEH23998"/>
    <property type="gene ID" value="MTR_7g100342"/>
</dbReference>
<sequence>MISSKNESIEEIKHKLLRTRLELISTKMESSAEIKKYEETVDHLYKLLQRACQERDEARDQLQLLIRNFQPSTQAKTYSTIPQLDHPKQQLSCDLSLSSLQSNNEKKISSMNSSNTRIVESCNMALKKQKIHQNKFGIVNANIDDVASSSLSLHSINKENYLSNNIYDKESVVPTSLSLAFPSSSNGPSHMRHSSGSGLLVKNEPMSYMESNGIQNHTIAGKKRKFL</sequence>
<gene>
    <name evidence="2" type="ordered locus">MTR_7g100342</name>
</gene>
<evidence type="ECO:0000313" key="3">
    <source>
        <dbReference type="EnsemblPlants" id="KEH23998"/>
    </source>
</evidence>
<organism evidence="2 4">
    <name type="scientific">Medicago truncatula</name>
    <name type="common">Barrel medic</name>
    <name type="synonym">Medicago tribuloides</name>
    <dbReference type="NCBI Taxonomy" id="3880"/>
    <lineage>
        <taxon>Eukaryota</taxon>
        <taxon>Viridiplantae</taxon>
        <taxon>Streptophyta</taxon>
        <taxon>Embryophyta</taxon>
        <taxon>Tracheophyta</taxon>
        <taxon>Spermatophyta</taxon>
        <taxon>Magnoliopsida</taxon>
        <taxon>eudicotyledons</taxon>
        <taxon>Gunneridae</taxon>
        <taxon>Pentapetalae</taxon>
        <taxon>rosids</taxon>
        <taxon>fabids</taxon>
        <taxon>Fabales</taxon>
        <taxon>Fabaceae</taxon>
        <taxon>Papilionoideae</taxon>
        <taxon>50 kb inversion clade</taxon>
        <taxon>NPAAA clade</taxon>
        <taxon>Hologalegina</taxon>
        <taxon>IRL clade</taxon>
        <taxon>Trifolieae</taxon>
        <taxon>Medicago</taxon>
    </lineage>
</organism>
<evidence type="ECO:0000256" key="1">
    <source>
        <dbReference type="SAM" id="Coils"/>
    </source>
</evidence>
<keyword evidence="4" id="KW-1185">Reference proteome</keyword>
<protein>
    <submittedName>
        <fullName evidence="2">DUF1635 family protein</fullName>
    </submittedName>
</protein>
<dbReference type="PANTHER" id="PTHR33431:SF12">
    <property type="entry name" value="HIGH MOBILITY GROUP BOX PROTEIN, PUTATIVE (DUF1635)-RELATED"/>
    <property type="match status" value="1"/>
</dbReference>
<dbReference type="EMBL" id="CM001223">
    <property type="protein sequence ID" value="KEH23998.1"/>
    <property type="molecule type" value="Genomic_DNA"/>
</dbReference>
<reference evidence="2 4" key="1">
    <citation type="journal article" date="2011" name="Nature">
        <title>The Medicago genome provides insight into the evolution of rhizobial symbioses.</title>
        <authorList>
            <person name="Young N.D."/>
            <person name="Debelle F."/>
            <person name="Oldroyd G.E."/>
            <person name="Geurts R."/>
            <person name="Cannon S.B."/>
            <person name="Udvardi M.K."/>
            <person name="Benedito V.A."/>
            <person name="Mayer K.F."/>
            <person name="Gouzy J."/>
            <person name="Schoof H."/>
            <person name="Van de Peer Y."/>
            <person name="Proost S."/>
            <person name="Cook D.R."/>
            <person name="Meyers B.C."/>
            <person name="Spannagl M."/>
            <person name="Cheung F."/>
            <person name="De Mita S."/>
            <person name="Krishnakumar V."/>
            <person name="Gundlach H."/>
            <person name="Zhou S."/>
            <person name="Mudge J."/>
            <person name="Bharti A.K."/>
            <person name="Murray J.D."/>
            <person name="Naoumkina M.A."/>
            <person name="Rosen B."/>
            <person name="Silverstein K.A."/>
            <person name="Tang H."/>
            <person name="Rombauts S."/>
            <person name="Zhao P.X."/>
            <person name="Zhou P."/>
            <person name="Barbe V."/>
            <person name="Bardou P."/>
            <person name="Bechner M."/>
            <person name="Bellec A."/>
            <person name="Berger A."/>
            <person name="Berges H."/>
            <person name="Bidwell S."/>
            <person name="Bisseling T."/>
            <person name="Choisne N."/>
            <person name="Couloux A."/>
            <person name="Denny R."/>
            <person name="Deshpande S."/>
            <person name="Dai X."/>
            <person name="Doyle J.J."/>
            <person name="Dudez A.M."/>
            <person name="Farmer A.D."/>
            <person name="Fouteau S."/>
            <person name="Franken C."/>
            <person name="Gibelin C."/>
            <person name="Gish J."/>
            <person name="Goldstein S."/>
            <person name="Gonzalez A.J."/>
            <person name="Green P.J."/>
            <person name="Hallab A."/>
            <person name="Hartog M."/>
            <person name="Hua A."/>
            <person name="Humphray S.J."/>
            <person name="Jeong D.H."/>
            <person name="Jing Y."/>
            <person name="Jocker A."/>
            <person name="Kenton S.M."/>
            <person name="Kim D.J."/>
            <person name="Klee K."/>
            <person name="Lai H."/>
            <person name="Lang C."/>
            <person name="Lin S."/>
            <person name="Macmil S.L."/>
            <person name="Magdelenat G."/>
            <person name="Matthews L."/>
            <person name="McCorrison J."/>
            <person name="Monaghan E.L."/>
            <person name="Mun J.H."/>
            <person name="Najar F.Z."/>
            <person name="Nicholson C."/>
            <person name="Noirot C."/>
            <person name="O'Bleness M."/>
            <person name="Paule C.R."/>
            <person name="Poulain J."/>
            <person name="Prion F."/>
            <person name="Qin B."/>
            <person name="Qu C."/>
            <person name="Retzel E.F."/>
            <person name="Riddle C."/>
            <person name="Sallet E."/>
            <person name="Samain S."/>
            <person name="Samson N."/>
            <person name="Sanders I."/>
            <person name="Saurat O."/>
            <person name="Scarpelli C."/>
            <person name="Schiex T."/>
            <person name="Segurens B."/>
            <person name="Severin A.J."/>
            <person name="Sherrier D.J."/>
            <person name="Shi R."/>
            <person name="Sims S."/>
            <person name="Singer S.R."/>
            <person name="Sinharoy S."/>
            <person name="Sterck L."/>
            <person name="Viollet A."/>
            <person name="Wang B.B."/>
            <person name="Wang K."/>
            <person name="Wang M."/>
            <person name="Wang X."/>
            <person name="Warfsmann J."/>
            <person name="Weissenbach J."/>
            <person name="White D.D."/>
            <person name="White J.D."/>
            <person name="Wiley G.B."/>
            <person name="Wincker P."/>
            <person name="Xing Y."/>
            <person name="Yang L."/>
            <person name="Yao Z."/>
            <person name="Ying F."/>
            <person name="Zhai J."/>
            <person name="Zhou L."/>
            <person name="Zuber A."/>
            <person name="Denarie J."/>
            <person name="Dixon R.A."/>
            <person name="May G.D."/>
            <person name="Schwartz D.C."/>
            <person name="Rogers J."/>
            <person name="Quetier F."/>
            <person name="Town C.D."/>
            <person name="Roe B.A."/>
        </authorList>
    </citation>
    <scope>NUCLEOTIDE SEQUENCE [LARGE SCALE GENOMIC DNA]</scope>
    <source>
        <strain evidence="2">A17</strain>
        <strain evidence="3 4">cv. Jemalong A17</strain>
    </source>
</reference>
<proteinExistence type="predicted"/>
<dbReference type="Pfam" id="PF07795">
    <property type="entry name" value="DUF1635"/>
    <property type="match status" value="1"/>
</dbReference>
<dbReference type="Proteomes" id="UP000002051">
    <property type="component" value="Unassembled WGS sequence"/>
</dbReference>
<accession>A0A072U4E9</accession>
<dbReference type="STRING" id="3880.A0A072U4E9"/>
<keyword evidence="1" id="KW-0175">Coiled coil</keyword>
<dbReference type="HOGENOM" id="CLU_1020879_0_0_1"/>
<dbReference type="InterPro" id="IPR012862">
    <property type="entry name" value="DUF1635"/>
</dbReference>
<dbReference type="PANTHER" id="PTHR33431">
    <property type="entry name" value="ENABLED-LIKE PROTEIN (DUF1635)"/>
    <property type="match status" value="1"/>
</dbReference>
<reference evidence="2 4" key="2">
    <citation type="journal article" date="2014" name="BMC Genomics">
        <title>An improved genome release (version Mt4.0) for the model legume Medicago truncatula.</title>
        <authorList>
            <person name="Tang H."/>
            <person name="Krishnakumar V."/>
            <person name="Bidwell S."/>
            <person name="Rosen B."/>
            <person name="Chan A."/>
            <person name="Zhou S."/>
            <person name="Gentzbittel L."/>
            <person name="Childs K.L."/>
            <person name="Yandell M."/>
            <person name="Gundlach H."/>
            <person name="Mayer K.F."/>
            <person name="Schwartz D.C."/>
            <person name="Town C.D."/>
        </authorList>
    </citation>
    <scope>GENOME REANNOTATION</scope>
    <source>
        <strain evidence="2">A17</strain>
        <strain evidence="3 4">cv. Jemalong A17</strain>
    </source>
</reference>
<evidence type="ECO:0000313" key="4">
    <source>
        <dbReference type="Proteomes" id="UP000002051"/>
    </source>
</evidence>